<keyword evidence="3 5" id="KW-1133">Transmembrane helix</keyword>
<comment type="caution">
    <text evidence="6">The sequence shown here is derived from an EMBL/GenBank/DDBJ whole genome shotgun (WGS) entry which is preliminary data.</text>
</comment>
<evidence type="ECO:0000256" key="4">
    <source>
        <dbReference type="ARBA" id="ARBA00023136"/>
    </source>
</evidence>
<dbReference type="EMBL" id="WQRF01000013">
    <property type="protein sequence ID" value="MVT01011.1"/>
    <property type="molecule type" value="Genomic_DNA"/>
</dbReference>
<accession>A0A7X3FWB6</accession>
<feature type="transmembrane region" description="Helical" evidence="5">
    <location>
        <begin position="106"/>
        <end position="126"/>
    </location>
</feature>
<dbReference type="Pfam" id="PF01124">
    <property type="entry name" value="MAPEG"/>
    <property type="match status" value="1"/>
</dbReference>
<evidence type="ECO:0000256" key="1">
    <source>
        <dbReference type="ARBA" id="ARBA00004370"/>
    </source>
</evidence>
<feature type="transmembrane region" description="Helical" evidence="5">
    <location>
        <begin position="56"/>
        <end position="73"/>
    </location>
</feature>
<organism evidence="6 7">
    <name type="scientific">Devosia marina</name>
    <dbReference type="NCBI Taxonomy" id="2683198"/>
    <lineage>
        <taxon>Bacteria</taxon>
        <taxon>Pseudomonadati</taxon>
        <taxon>Pseudomonadota</taxon>
        <taxon>Alphaproteobacteria</taxon>
        <taxon>Hyphomicrobiales</taxon>
        <taxon>Devosiaceae</taxon>
        <taxon>Devosia</taxon>
    </lineage>
</organism>
<keyword evidence="4 5" id="KW-0472">Membrane</keyword>
<evidence type="ECO:0008006" key="8">
    <source>
        <dbReference type="Google" id="ProtNLM"/>
    </source>
</evidence>
<dbReference type="InterPro" id="IPR001129">
    <property type="entry name" value="Membr-assoc_MAPEG"/>
</dbReference>
<dbReference type="Proteomes" id="UP000438106">
    <property type="component" value="Unassembled WGS sequence"/>
</dbReference>
<reference evidence="6 7" key="1">
    <citation type="submission" date="2019-12" db="EMBL/GenBank/DDBJ databases">
        <title>Devosia maris sp. nov., isolated from the deep seawater.</title>
        <authorList>
            <person name="Liu Y."/>
        </authorList>
    </citation>
    <scope>NUCLEOTIDE SEQUENCE [LARGE SCALE GENOMIC DNA]</scope>
    <source>
        <strain evidence="6 7">L53-10-65</strain>
    </source>
</reference>
<keyword evidence="7" id="KW-1185">Reference proteome</keyword>
<sequence length="127" mass="13994">MTGIDLPLTFTFVAVCAALLMPLTGWIGIYRGSHNILRGDCGDPVLFKRVRAHGNFIETAPLIAMVLFAAEWLGLGQAWLWAAVVSFFLGRGLHWFLYVNKMLAGPMTLVTAPGLLLGAWVLYTLWT</sequence>
<evidence type="ECO:0000256" key="2">
    <source>
        <dbReference type="ARBA" id="ARBA00022692"/>
    </source>
</evidence>
<protein>
    <recommendedName>
        <fullName evidence="8">MAPEG family protein</fullName>
    </recommendedName>
</protein>
<evidence type="ECO:0000313" key="6">
    <source>
        <dbReference type="EMBL" id="MVT01011.1"/>
    </source>
</evidence>
<keyword evidence="2 5" id="KW-0812">Transmembrane</keyword>
<evidence type="ECO:0000313" key="7">
    <source>
        <dbReference type="Proteomes" id="UP000438106"/>
    </source>
</evidence>
<dbReference type="SUPFAM" id="SSF161084">
    <property type="entry name" value="MAPEG domain-like"/>
    <property type="match status" value="1"/>
</dbReference>
<evidence type="ECO:0000256" key="3">
    <source>
        <dbReference type="ARBA" id="ARBA00022989"/>
    </source>
</evidence>
<dbReference type="RefSeq" id="WP_157291775.1">
    <property type="nucleotide sequence ID" value="NZ_WQRF01000013.1"/>
</dbReference>
<name>A0A7X3FWB6_9HYPH</name>
<gene>
    <name evidence="6" type="ORF">GO014_18490</name>
</gene>
<feature type="transmembrane region" description="Helical" evidence="5">
    <location>
        <begin position="6"/>
        <end position="29"/>
    </location>
</feature>
<comment type="subcellular location">
    <subcellularLocation>
        <location evidence="1">Membrane</location>
    </subcellularLocation>
</comment>
<dbReference type="InterPro" id="IPR023352">
    <property type="entry name" value="MAPEG-like_dom_sf"/>
</dbReference>
<dbReference type="GO" id="GO:0016020">
    <property type="term" value="C:membrane"/>
    <property type="evidence" value="ECO:0007669"/>
    <property type="project" value="UniProtKB-SubCell"/>
</dbReference>
<dbReference type="AlphaFoldDB" id="A0A7X3FWB6"/>
<dbReference type="Gene3D" id="1.20.120.550">
    <property type="entry name" value="Membrane associated eicosanoid/glutathione metabolism-like domain"/>
    <property type="match status" value="1"/>
</dbReference>
<proteinExistence type="predicted"/>
<evidence type="ECO:0000256" key="5">
    <source>
        <dbReference type="SAM" id="Phobius"/>
    </source>
</evidence>